<evidence type="ECO:0000313" key="3">
    <source>
        <dbReference type="Proteomes" id="UP001497482"/>
    </source>
</evidence>
<name>A0AAV2JXJ8_KNICA</name>
<dbReference type="EMBL" id="OZ035837">
    <property type="protein sequence ID" value="CAL1582200.1"/>
    <property type="molecule type" value="Genomic_DNA"/>
</dbReference>
<dbReference type="Proteomes" id="UP001497482">
    <property type="component" value="Chromosome 15"/>
</dbReference>
<organism evidence="2 3">
    <name type="scientific">Knipowitschia caucasica</name>
    <name type="common">Caucasian dwarf goby</name>
    <name type="synonym">Pomatoschistus caucasicus</name>
    <dbReference type="NCBI Taxonomy" id="637954"/>
    <lineage>
        <taxon>Eukaryota</taxon>
        <taxon>Metazoa</taxon>
        <taxon>Chordata</taxon>
        <taxon>Craniata</taxon>
        <taxon>Vertebrata</taxon>
        <taxon>Euteleostomi</taxon>
        <taxon>Actinopterygii</taxon>
        <taxon>Neopterygii</taxon>
        <taxon>Teleostei</taxon>
        <taxon>Neoteleostei</taxon>
        <taxon>Acanthomorphata</taxon>
        <taxon>Gobiaria</taxon>
        <taxon>Gobiiformes</taxon>
        <taxon>Gobioidei</taxon>
        <taxon>Gobiidae</taxon>
        <taxon>Gobiinae</taxon>
        <taxon>Knipowitschia</taxon>
    </lineage>
</organism>
<dbReference type="AlphaFoldDB" id="A0AAV2JXJ8"/>
<proteinExistence type="predicted"/>
<feature type="compositionally biased region" description="Polar residues" evidence="1">
    <location>
        <begin position="127"/>
        <end position="139"/>
    </location>
</feature>
<accession>A0AAV2JXJ8</accession>
<gene>
    <name evidence="2" type="ORF">KC01_LOCUS12858</name>
</gene>
<protein>
    <submittedName>
        <fullName evidence="2">Uncharacterized protein</fullName>
    </submittedName>
</protein>
<sequence length="146" mass="15344">MGVHVSGVAGLEGRGMLVVQCPGRALFLWAPSGKDLGDNVTCEPAVQGLDKAPSDTAVQQTGRGSADKTPTHCLIHLFGRAEGTGRQEPQLQTGATAADRSHSCRQEPQLQTGAIAADRSHCCRQEPQLQTGATAADSSHSYRQEP</sequence>
<evidence type="ECO:0000313" key="2">
    <source>
        <dbReference type="EMBL" id="CAL1582200.1"/>
    </source>
</evidence>
<feature type="region of interest" description="Disordered" evidence="1">
    <location>
        <begin position="47"/>
        <end position="108"/>
    </location>
</feature>
<reference evidence="2 3" key="1">
    <citation type="submission" date="2024-04" db="EMBL/GenBank/DDBJ databases">
        <authorList>
            <person name="Waldvogel A.-M."/>
            <person name="Schoenle A."/>
        </authorList>
    </citation>
    <scope>NUCLEOTIDE SEQUENCE [LARGE SCALE GENOMIC DNA]</scope>
</reference>
<keyword evidence="3" id="KW-1185">Reference proteome</keyword>
<feature type="region of interest" description="Disordered" evidence="1">
    <location>
        <begin position="126"/>
        <end position="146"/>
    </location>
</feature>
<evidence type="ECO:0000256" key="1">
    <source>
        <dbReference type="SAM" id="MobiDB-lite"/>
    </source>
</evidence>